<dbReference type="EMBL" id="DSLA01000100">
    <property type="protein sequence ID" value="HEH35803.1"/>
    <property type="molecule type" value="Genomic_DNA"/>
</dbReference>
<gene>
    <name evidence="2" type="ORF">ENP88_06645</name>
</gene>
<evidence type="ECO:0000313" key="2">
    <source>
        <dbReference type="EMBL" id="HEH35803.1"/>
    </source>
</evidence>
<keyword evidence="1" id="KW-0812">Transmembrane</keyword>
<sequence length="205" mass="23125">MMEDGKLSLDLLMGLSIFLFTFIFVANFLPGVFADVRNEISLANQAYRISALLVEDPGYNSTWFMDINPDNCRGEEYRPGLASYVNDTTTVFNKLEIGKIEKLAELLSIPDCRERVKFLLGLNLSEMGGQTFKFNVSLRNLSGELITKDGNVLLNHGDILPNHGDIIYPGQIVKFERIVYLSQMVDNCHIIAERCVAKLEVVVWI</sequence>
<dbReference type="AlphaFoldDB" id="A0A7J2TJP5"/>
<protein>
    <submittedName>
        <fullName evidence="2">Uncharacterized protein</fullName>
    </submittedName>
</protein>
<evidence type="ECO:0000256" key="1">
    <source>
        <dbReference type="SAM" id="Phobius"/>
    </source>
</evidence>
<name>A0A7J2TJP5_ARCFL</name>
<organism evidence="2">
    <name type="scientific">Archaeoglobus fulgidus</name>
    <dbReference type="NCBI Taxonomy" id="2234"/>
    <lineage>
        <taxon>Archaea</taxon>
        <taxon>Methanobacteriati</taxon>
        <taxon>Methanobacteriota</taxon>
        <taxon>Archaeoglobi</taxon>
        <taxon>Archaeoglobales</taxon>
        <taxon>Archaeoglobaceae</taxon>
        <taxon>Archaeoglobus</taxon>
    </lineage>
</organism>
<feature type="transmembrane region" description="Helical" evidence="1">
    <location>
        <begin position="12"/>
        <end position="33"/>
    </location>
</feature>
<proteinExistence type="predicted"/>
<comment type="caution">
    <text evidence="2">The sequence shown here is derived from an EMBL/GenBank/DDBJ whole genome shotgun (WGS) entry which is preliminary data.</text>
</comment>
<accession>A0A7J2TJP5</accession>
<keyword evidence="1" id="KW-0472">Membrane</keyword>
<reference evidence="2" key="1">
    <citation type="journal article" date="2020" name="mSystems">
        <title>Genome- and Community-Level Interaction Insights into Carbon Utilization and Element Cycling Functions of Hydrothermarchaeota in Hydrothermal Sediment.</title>
        <authorList>
            <person name="Zhou Z."/>
            <person name="Liu Y."/>
            <person name="Xu W."/>
            <person name="Pan J."/>
            <person name="Luo Z.H."/>
            <person name="Li M."/>
        </authorList>
    </citation>
    <scope>NUCLEOTIDE SEQUENCE [LARGE SCALE GENOMIC DNA]</scope>
    <source>
        <strain evidence="2">SpSt-26</strain>
    </source>
</reference>
<keyword evidence="1" id="KW-1133">Transmembrane helix</keyword>